<dbReference type="InterPro" id="IPR051310">
    <property type="entry name" value="MCP_chemotaxis"/>
</dbReference>
<accession>A0A6C2D3R9</accession>
<feature type="non-terminal residue" evidence="7">
    <location>
        <position position="252"/>
    </location>
</feature>
<dbReference type="PROSITE" id="PS50111">
    <property type="entry name" value="CHEMOTAXIS_TRANSDUC_2"/>
    <property type="match status" value="1"/>
</dbReference>
<dbReference type="PROSITE" id="PS50885">
    <property type="entry name" value="HAMP"/>
    <property type="match status" value="1"/>
</dbReference>
<sequence>MPALDAILATMERLLNFQSQMVDKAGQESRAAYTSSRTLLIIVLMAGCAATLALARWITLSVTRPLGGEPDDVKEIAERIAAGDLSGPIHVRPGDTDSVVAAMHTMQSNLRDMASQLGDNADNLSAAARELSINANRISHSTEQQSESASSMAAAVEEVTVSIAHVSDRADDAHAITTETGHLAAEGRQVIDNNVTEMGCISDTVGNAARVIEAAGVQAEAISSIVAVIRGVADQTNLLALNAAIEAARAGE</sequence>
<proteinExistence type="inferred from homology"/>
<evidence type="ECO:0000313" key="7">
    <source>
        <dbReference type="EMBL" id="TYC60302.1"/>
    </source>
</evidence>
<dbReference type="Pfam" id="PF00015">
    <property type="entry name" value="MCPsignal"/>
    <property type="match status" value="1"/>
</dbReference>
<keyword evidence="4" id="KW-0812">Transmembrane</keyword>
<keyword evidence="8" id="KW-1185">Reference proteome</keyword>
<dbReference type="SUPFAM" id="SSF58104">
    <property type="entry name" value="Methyl-accepting chemotaxis protein (MCP) signaling domain"/>
    <property type="match status" value="1"/>
</dbReference>
<evidence type="ECO:0000256" key="2">
    <source>
        <dbReference type="ARBA" id="ARBA00029447"/>
    </source>
</evidence>
<comment type="caution">
    <text evidence="7">The sequence shown here is derived from an EMBL/GenBank/DDBJ whole genome shotgun (WGS) entry which is preliminary data.</text>
</comment>
<dbReference type="InterPro" id="IPR004089">
    <property type="entry name" value="MCPsignal_dom"/>
</dbReference>
<feature type="domain" description="Methyl-accepting transducer" evidence="5">
    <location>
        <begin position="120"/>
        <end position="252"/>
    </location>
</feature>
<dbReference type="AlphaFoldDB" id="A0A6C2D3R9"/>
<keyword evidence="4" id="KW-1133">Transmembrane helix</keyword>
<keyword evidence="3" id="KW-0807">Transducer</keyword>
<dbReference type="PANTHER" id="PTHR43531:SF11">
    <property type="entry name" value="METHYL-ACCEPTING CHEMOTAXIS PROTEIN 3"/>
    <property type="match status" value="1"/>
</dbReference>
<protein>
    <submittedName>
        <fullName evidence="7">Methyl-accepting chemotaxis protein</fullName>
    </submittedName>
</protein>
<evidence type="ECO:0000256" key="1">
    <source>
        <dbReference type="ARBA" id="ARBA00022500"/>
    </source>
</evidence>
<comment type="similarity">
    <text evidence="2">Belongs to the methyl-accepting chemotaxis (MCP) protein family.</text>
</comment>
<keyword evidence="4" id="KW-0472">Membrane</keyword>
<dbReference type="EMBL" id="SDKK01000005">
    <property type="protein sequence ID" value="TYC60302.1"/>
    <property type="molecule type" value="Genomic_DNA"/>
</dbReference>
<dbReference type="OrthoDB" id="9177860at2"/>
<dbReference type="Proteomes" id="UP000389128">
    <property type="component" value="Unassembled WGS sequence"/>
</dbReference>
<feature type="domain" description="HAMP" evidence="6">
    <location>
        <begin position="71"/>
        <end position="115"/>
    </location>
</feature>
<dbReference type="GO" id="GO:0007165">
    <property type="term" value="P:signal transduction"/>
    <property type="evidence" value="ECO:0007669"/>
    <property type="project" value="UniProtKB-KW"/>
</dbReference>
<evidence type="ECO:0000313" key="8">
    <source>
        <dbReference type="Proteomes" id="UP000389128"/>
    </source>
</evidence>
<organism evidence="7 8">
    <name type="scientific">Zoogloea oleivorans</name>
    <dbReference type="NCBI Taxonomy" id="1552750"/>
    <lineage>
        <taxon>Bacteria</taxon>
        <taxon>Pseudomonadati</taxon>
        <taxon>Pseudomonadota</taxon>
        <taxon>Betaproteobacteria</taxon>
        <taxon>Rhodocyclales</taxon>
        <taxon>Zoogloeaceae</taxon>
        <taxon>Zoogloea</taxon>
    </lineage>
</organism>
<dbReference type="Gene3D" id="1.10.287.950">
    <property type="entry name" value="Methyl-accepting chemotaxis protein"/>
    <property type="match status" value="1"/>
</dbReference>
<evidence type="ECO:0000259" key="5">
    <source>
        <dbReference type="PROSITE" id="PS50111"/>
    </source>
</evidence>
<keyword evidence="1" id="KW-0145">Chemotaxis</keyword>
<name>A0A6C2D3R9_9RHOO</name>
<dbReference type="PANTHER" id="PTHR43531">
    <property type="entry name" value="PROTEIN ICFG"/>
    <property type="match status" value="1"/>
</dbReference>
<reference evidence="7 8" key="1">
    <citation type="submission" date="2019-01" db="EMBL/GenBank/DDBJ databases">
        <title>Zoogloea oleivorans genome sequencing and assembly.</title>
        <authorList>
            <person name="Tancsics A."/>
            <person name="Farkas M."/>
            <person name="Kriszt B."/>
            <person name="Maroti G."/>
            <person name="Horvath B."/>
        </authorList>
    </citation>
    <scope>NUCLEOTIDE SEQUENCE [LARGE SCALE GENOMIC DNA]</scope>
    <source>
        <strain evidence="7 8">Buc</strain>
    </source>
</reference>
<dbReference type="InterPro" id="IPR003660">
    <property type="entry name" value="HAMP_dom"/>
</dbReference>
<evidence type="ECO:0000256" key="4">
    <source>
        <dbReference type="SAM" id="Phobius"/>
    </source>
</evidence>
<dbReference type="GO" id="GO:0006935">
    <property type="term" value="P:chemotaxis"/>
    <property type="evidence" value="ECO:0007669"/>
    <property type="project" value="UniProtKB-KW"/>
</dbReference>
<evidence type="ECO:0000256" key="3">
    <source>
        <dbReference type="PROSITE-ProRule" id="PRU00284"/>
    </source>
</evidence>
<feature type="transmembrane region" description="Helical" evidence="4">
    <location>
        <begin position="39"/>
        <end position="58"/>
    </location>
</feature>
<dbReference type="GO" id="GO:0005886">
    <property type="term" value="C:plasma membrane"/>
    <property type="evidence" value="ECO:0007669"/>
    <property type="project" value="TreeGrafter"/>
</dbReference>
<dbReference type="GO" id="GO:0004888">
    <property type="term" value="F:transmembrane signaling receptor activity"/>
    <property type="evidence" value="ECO:0007669"/>
    <property type="project" value="TreeGrafter"/>
</dbReference>
<evidence type="ECO:0000259" key="6">
    <source>
        <dbReference type="PROSITE" id="PS50885"/>
    </source>
</evidence>
<gene>
    <name evidence="7" type="ORF">ETQ85_07045</name>
</gene>